<dbReference type="InterPro" id="IPR015854">
    <property type="entry name" value="ABC_transpr_LolD-like"/>
</dbReference>
<dbReference type="AlphaFoldDB" id="A0A3D9L532"/>
<dbReference type="SUPFAM" id="SSF52540">
    <property type="entry name" value="P-loop containing nucleoside triphosphate hydrolases"/>
    <property type="match status" value="1"/>
</dbReference>
<dbReference type="PANTHER" id="PTHR24220:SF659">
    <property type="entry name" value="TRANSPORTER, PUTATIVE-RELATED"/>
    <property type="match status" value="1"/>
</dbReference>
<keyword evidence="5" id="KW-1185">Reference proteome</keyword>
<dbReference type="GO" id="GO:0005886">
    <property type="term" value="C:plasma membrane"/>
    <property type="evidence" value="ECO:0007669"/>
    <property type="project" value="TreeGrafter"/>
</dbReference>
<dbReference type="EMBL" id="QREG01000008">
    <property type="protein sequence ID" value="RED99435.1"/>
    <property type="molecule type" value="Genomic_DNA"/>
</dbReference>
<evidence type="ECO:0000256" key="1">
    <source>
        <dbReference type="ARBA" id="ARBA00022741"/>
    </source>
</evidence>
<dbReference type="Pfam" id="PF00005">
    <property type="entry name" value="ABC_tran"/>
    <property type="match status" value="1"/>
</dbReference>
<keyword evidence="1" id="KW-0547">Nucleotide-binding</keyword>
<dbReference type="PROSITE" id="PS00211">
    <property type="entry name" value="ABC_TRANSPORTER_1"/>
    <property type="match status" value="1"/>
</dbReference>
<dbReference type="PROSITE" id="PS50893">
    <property type="entry name" value="ABC_TRANSPORTER_2"/>
    <property type="match status" value="1"/>
</dbReference>
<dbReference type="InterPro" id="IPR003439">
    <property type="entry name" value="ABC_transporter-like_ATP-bd"/>
</dbReference>
<dbReference type="GO" id="GO:0016887">
    <property type="term" value="F:ATP hydrolysis activity"/>
    <property type="evidence" value="ECO:0007669"/>
    <property type="project" value="InterPro"/>
</dbReference>
<dbReference type="PANTHER" id="PTHR24220">
    <property type="entry name" value="IMPORT ATP-BINDING PROTEIN"/>
    <property type="match status" value="1"/>
</dbReference>
<evidence type="ECO:0000256" key="2">
    <source>
        <dbReference type="ARBA" id="ARBA00022840"/>
    </source>
</evidence>
<organism evidence="4 5">
    <name type="scientific">Marinoscillum furvescens DSM 4134</name>
    <dbReference type="NCBI Taxonomy" id="1122208"/>
    <lineage>
        <taxon>Bacteria</taxon>
        <taxon>Pseudomonadati</taxon>
        <taxon>Bacteroidota</taxon>
        <taxon>Cytophagia</taxon>
        <taxon>Cytophagales</taxon>
        <taxon>Reichenbachiellaceae</taxon>
        <taxon>Marinoscillum</taxon>
    </lineage>
</organism>
<name>A0A3D9L532_MARFU</name>
<feature type="domain" description="ABC transporter" evidence="3">
    <location>
        <begin position="2"/>
        <end position="206"/>
    </location>
</feature>
<comment type="caution">
    <text evidence="4">The sequence shown here is derived from an EMBL/GenBank/DDBJ whole genome shotgun (WGS) entry which is preliminary data.</text>
</comment>
<dbReference type="GO" id="GO:0022857">
    <property type="term" value="F:transmembrane transporter activity"/>
    <property type="evidence" value="ECO:0007669"/>
    <property type="project" value="TreeGrafter"/>
</dbReference>
<dbReference type="InterPro" id="IPR003593">
    <property type="entry name" value="AAA+_ATPase"/>
</dbReference>
<dbReference type="OrthoDB" id="1114670at2"/>
<dbReference type="InterPro" id="IPR027417">
    <property type="entry name" value="P-loop_NTPase"/>
</dbReference>
<sequence>MIRIKELSYRFDEQKELSFPDWSLTPKEHALILGPSGGGKTTLLHLMSGLLKPTTGEVMIGDTCISDLSNSRLDRFRGDHIGFVFQKPHLIPSLTVKANIRLATFLGKTSADKVADVMEDLGIADLAHRAPHQISQGQAQRVAIARAVVNKPVVIFGDEPTASLDDQSCEAVVDLLKAQARACGASLVLATHDYRVKSQIKNHLNL</sequence>
<dbReference type="Gene3D" id="3.40.50.300">
    <property type="entry name" value="P-loop containing nucleotide triphosphate hydrolases"/>
    <property type="match status" value="1"/>
</dbReference>
<evidence type="ECO:0000313" key="4">
    <source>
        <dbReference type="EMBL" id="RED99435.1"/>
    </source>
</evidence>
<dbReference type="RefSeq" id="WP_115867971.1">
    <property type="nucleotide sequence ID" value="NZ_QREG01000008.1"/>
</dbReference>
<dbReference type="InterPro" id="IPR017871">
    <property type="entry name" value="ABC_transporter-like_CS"/>
</dbReference>
<dbReference type="Proteomes" id="UP000256779">
    <property type="component" value="Unassembled WGS sequence"/>
</dbReference>
<dbReference type="GO" id="GO:0005524">
    <property type="term" value="F:ATP binding"/>
    <property type="evidence" value="ECO:0007669"/>
    <property type="project" value="UniProtKB-KW"/>
</dbReference>
<evidence type="ECO:0000259" key="3">
    <source>
        <dbReference type="PROSITE" id="PS50893"/>
    </source>
</evidence>
<reference evidence="4 5" key="1">
    <citation type="submission" date="2018-07" db="EMBL/GenBank/DDBJ databases">
        <title>Genomic Encyclopedia of Type Strains, Phase IV (KMG-IV): sequencing the most valuable type-strain genomes for metagenomic binning, comparative biology and taxonomic classification.</title>
        <authorList>
            <person name="Goeker M."/>
        </authorList>
    </citation>
    <scope>NUCLEOTIDE SEQUENCE [LARGE SCALE GENOMIC DNA]</scope>
    <source>
        <strain evidence="4 5">DSM 4134</strain>
    </source>
</reference>
<dbReference type="SMART" id="SM00382">
    <property type="entry name" value="AAA"/>
    <property type="match status" value="1"/>
</dbReference>
<accession>A0A3D9L532</accession>
<keyword evidence="2 4" id="KW-0067">ATP-binding</keyword>
<evidence type="ECO:0000313" key="5">
    <source>
        <dbReference type="Proteomes" id="UP000256779"/>
    </source>
</evidence>
<gene>
    <name evidence="4" type="ORF">C7460_10851</name>
</gene>
<proteinExistence type="predicted"/>
<protein>
    <submittedName>
        <fullName evidence="4">Putative ABC transport system ATP-binding protein</fullName>
    </submittedName>
</protein>